<organism evidence="1 2">
    <name type="scientific">Grimontia kaedaensis</name>
    <dbReference type="NCBI Taxonomy" id="2872157"/>
    <lineage>
        <taxon>Bacteria</taxon>
        <taxon>Pseudomonadati</taxon>
        <taxon>Pseudomonadota</taxon>
        <taxon>Gammaproteobacteria</taxon>
        <taxon>Vibrionales</taxon>
        <taxon>Vibrionaceae</taxon>
        <taxon>Grimontia</taxon>
    </lineage>
</organism>
<dbReference type="EMBL" id="CP082275">
    <property type="protein sequence ID" value="USH01266.1"/>
    <property type="molecule type" value="Genomic_DNA"/>
</dbReference>
<proteinExistence type="predicted"/>
<dbReference type="Pfam" id="PF03060">
    <property type="entry name" value="NMO"/>
    <property type="match status" value="1"/>
</dbReference>
<dbReference type="PANTHER" id="PTHR42747:SF3">
    <property type="entry name" value="NITRONATE MONOOXYGENASE-RELATED"/>
    <property type="match status" value="1"/>
</dbReference>
<evidence type="ECO:0000313" key="2">
    <source>
        <dbReference type="Proteomes" id="UP001056255"/>
    </source>
</evidence>
<reference evidence="1" key="1">
    <citation type="submission" date="2021-08" db="EMBL/GenBank/DDBJ databases">
        <authorList>
            <person name="Sakaguchi M."/>
            <person name="Kikuchi T."/>
            <person name="Urbanczyk H."/>
        </authorList>
    </citation>
    <scope>NUCLEOTIDE SEQUENCE</scope>
    <source>
        <strain evidence="1">020920N</strain>
    </source>
</reference>
<dbReference type="GO" id="GO:0004497">
    <property type="term" value="F:monooxygenase activity"/>
    <property type="evidence" value="ECO:0007669"/>
    <property type="project" value="UniProtKB-KW"/>
</dbReference>
<dbReference type="Proteomes" id="UP001056255">
    <property type="component" value="Chromosome I"/>
</dbReference>
<keyword evidence="1" id="KW-0503">Monooxygenase</keyword>
<dbReference type="SUPFAM" id="SSF51412">
    <property type="entry name" value="Inosine monophosphate dehydrogenase (IMPDH)"/>
    <property type="match status" value="1"/>
</dbReference>
<protein>
    <submittedName>
        <fullName evidence="1">Nitronate monooxygenase</fullName>
    </submittedName>
</protein>
<gene>
    <name evidence="1" type="ORF">K6Q96_10035</name>
</gene>
<evidence type="ECO:0000313" key="1">
    <source>
        <dbReference type="EMBL" id="USH01266.1"/>
    </source>
</evidence>
<keyword evidence="2" id="KW-1185">Reference proteome</keyword>
<keyword evidence="1" id="KW-0560">Oxidoreductase</keyword>
<dbReference type="PANTHER" id="PTHR42747">
    <property type="entry name" value="NITRONATE MONOOXYGENASE-RELATED"/>
    <property type="match status" value="1"/>
</dbReference>
<dbReference type="RefSeq" id="WP_434802142.1">
    <property type="nucleotide sequence ID" value="NZ_CP082275.1"/>
</dbReference>
<name>A0ABY4WSE2_9GAMM</name>
<dbReference type="InterPro" id="IPR013785">
    <property type="entry name" value="Aldolase_TIM"/>
</dbReference>
<dbReference type="Gene3D" id="3.20.20.70">
    <property type="entry name" value="Aldolase class I"/>
    <property type="match status" value="1"/>
</dbReference>
<sequence>MEKLDFARWVDVDLPLIQAPKAGVQNSKLAIVVDEAGGLGSIPCGMLDAESVIEEIQRLQAASDKPYNLNFFCHSSFLLLVSKWSHYVLMKNRVGMISQHYDPI</sequence>
<accession>A0ABY4WSE2</accession>